<comment type="caution">
    <text evidence="1">The sequence shown here is derived from an EMBL/GenBank/DDBJ whole genome shotgun (WGS) entry which is preliminary data.</text>
</comment>
<protein>
    <submittedName>
        <fullName evidence="1">Uncharacterized protein</fullName>
    </submittedName>
</protein>
<proteinExistence type="predicted"/>
<reference evidence="1" key="1">
    <citation type="submission" date="2021-02" db="EMBL/GenBank/DDBJ databases">
        <authorList>
            <person name="Dougan E. K."/>
            <person name="Rhodes N."/>
            <person name="Thang M."/>
            <person name="Chan C."/>
        </authorList>
    </citation>
    <scope>NUCLEOTIDE SEQUENCE</scope>
</reference>
<evidence type="ECO:0000313" key="2">
    <source>
        <dbReference type="Proteomes" id="UP000654075"/>
    </source>
</evidence>
<dbReference type="AlphaFoldDB" id="A0A813E3K5"/>
<keyword evidence="2" id="KW-1185">Reference proteome</keyword>
<evidence type="ECO:0000313" key="1">
    <source>
        <dbReference type="EMBL" id="CAE8594814.1"/>
    </source>
</evidence>
<dbReference type="Proteomes" id="UP000654075">
    <property type="component" value="Unassembled WGS sequence"/>
</dbReference>
<sequence>MYATTTAAVLSFQPDSVRVAVLIGGFARCHVFALPEHSLAISLAAWCEALHAQAKFPMSVISKCVAQWCGKTWAAQGADIAYSVVRCIQGLFKCAATAFDEALHVSGVLFRIGWLRLETLSKRFAYFK</sequence>
<name>A0A813E3K5_POLGL</name>
<organism evidence="1 2">
    <name type="scientific">Polarella glacialis</name>
    <name type="common">Dinoflagellate</name>
    <dbReference type="NCBI Taxonomy" id="89957"/>
    <lineage>
        <taxon>Eukaryota</taxon>
        <taxon>Sar</taxon>
        <taxon>Alveolata</taxon>
        <taxon>Dinophyceae</taxon>
        <taxon>Suessiales</taxon>
        <taxon>Suessiaceae</taxon>
        <taxon>Polarella</taxon>
    </lineage>
</organism>
<gene>
    <name evidence="1" type="ORF">PGLA1383_LOCUS13338</name>
</gene>
<dbReference type="EMBL" id="CAJNNV010007354">
    <property type="protein sequence ID" value="CAE8594814.1"/>
    <property type="molecule type" value="Genomic_DNA"/>
</dbReference>
<accession>A0A813E3K5</accession>